<reference evidence="3" key="1">
    <citation type="submission" date="2016-11" db="EMBL/GenBank/DDBJ databases">
        <authorList>
            <person name="Varghese N."/>
            <person name="Submissions S."/>
        </authorList>
    </citation>
    <scope>NUCLEOTIDE SEQUENCE [LARGE SCALE GENOMIC DNA]</scope>
    <source>
        <strain evidence="3">DSM 17963</strain>
    </source>
</reference>
<protein>
    <submittedName>
        <fullName evidence="2">Uncharacterized protein</fullName>
    </submittedName>
</protein>
<feature type="region of interest" description="Disordered" evidence="1">
    <location>
        <begin position="20"/>
        <end position="43"/>
    </location>
</feature>
<dbReference type="AlphaFoldDB" id="A0A1M5NDL0"/>
<evidence type="ECO:0000313" key="2">
    <source>
        <dbReference type="EMBL" id="SHG87601.1"/>
    </source>
</evidence>
<evidence type="ECO:0000313" key="3">
    <source>
        <dbReference type="Proteomes" id="UP000184071"/>
    </source>
</evidence>
<dbReference type="EMBL" id="FQWC01000004">
    <property type="protein sequence ID" value="SHG87601.1"/>
    <property type="molecule type" value="Genomic_DNA"/>
</dbReference>
<proteinExistence type="predicted"/>
<dbReference type="STRING" id="370979.SAMN05443663_104172"/>
<organism evidence="2 3">
    <name type="scientific">Flavobacterium defluvii</name>
    <dbReference type="NCBI Taxonomy" id="370979"/>
    <lineage>
        <taxon>Bacteria</taxon>
        <taxon>Pseudomonadati</taxon>
        <taxon>Bacteroidota</taxon>
        <taxon>Flavobacteriia</taxon>
        <taxon>Flavobacteriales</taxon>
        <taxon>Flavobacteriaceae</taxon>
        <taxon>Flavobacterium</taxon>
    </lineage>
</organism>
<dbReference type="Proteomes" id="UP000184071">
    <property type="component" value="Unassembled WGS sequence"/>
</dbReference>
<gene>
    <name evidence="2" type="ORF">SAMN05443663_104172</name>
</gene>
<name>A0A1M5NDL0_9FLAO</name>
<keyword evidence="3" id="KW-1185">Reference proteome</keyword>
<evidence type="ECO:0000256" key="1">
    <source>
        <dbReference type="SAM" id="MobiDB-lite"/>
    </source>
</evidence>
<sequence length="43" mass="4918">MQNAFLFCIKINPFKSAKISDSNAQTENDNLYSNSMQSKMPLF</sequence>
<accession>A0A1M5NDL0</accession>